<keyword evidence="3" id="KW-1185">Reference proteome</keyword>
<proteinExistence type="predicted"/>
<dbReference type="Gene3D" id="2.40.128.140">
    <property type="entry name" value="Outer membrane protein"/>
    <property type="match status" value="1"/>
</dbReference>
<feature type="signal peptide" evidence="1">
    <location>
        <begin position="1"/>
        <end position="21"/>
    </location>
</feature>
<dbReference type="Proteomes" id="UP000555411">
    <property type="component" value="Unassembled WGS sequence"/>
</dbReference>
<dbReference type="InterPro" id="IPR037107">
    <property type="entry name" value="Put_OMP_sf"/>
</dbReference>
<reference evidence="2 3" key="1">
    <citation type="journal article" date="2017" name="Int. J. Syst. Evol. Microbiol.">
        <title>Gemmobacter straminiformis sp. nov., isolated from an artificial fountain.</title>
        <authorList>
            <person name="Kang J.Y."/>
            <person name="Kim M.J."/>
            <person name="Chun J."/>
            <person name="Son K.P."/>
            <person name="Jahng K.Y."/>
        </authorList>
    </citation>
    <scope>NUCLEOTIDE SEQUENCE [LARGE SCALE GENOMIC DNA]</scope>
    <source>
        <strain evidence="2 3">CAM-8</strain>
    </source>
</reference>
<evidence type="ECO:0000313" key="2">
    <source>
        <dbReference type="EMBL" id="MBC2834895.1"/>
    </source>
</evidence>
<dbReference type="AlphaFoldDB" id="A0A842I5L0"/>
<name>A0A842I5L0_9RHOB</name>
<accession>A0A842I5L0</accession>
<sequence length="303" mass="33004">MNKPLLALCAFLSLIPASLSAQEQRVTLGWGRLLTNDILGDGRDRWRSGSYSLSRVRGTEWSGALPATAGQILEFRAVGETIAPADLLVADPNDRRFVGALTFGLHTHFDWHGIETSLGANIVITGPQTGASDLQSNIHDLLGLGEPQVYDTQIDDAFYPTAQAEMGRRIALSNAELRPFVEAQAGVETFVRVGADLSFGGFTREALMLRDGPSGQRYRAVAGSRTSGLSLVMGGDIARVFDSHYFEDGDAAQPNDTRSRLRAGVHWQGDRSEVFYGVTWLGKEFTTQPESQMIGSVNLRLNF</sequence>
<comment type="caution">
    <text evidence="2">The sequence shown here is derived from an EMBL/GenBank/DDBJ whole genome shotgun (WGS) entry which is preliminary data.</text>
</comment>
<organism evidence="2 3">
    <name type="scientific">Paragemmobacter straminiformis</name>
    <dbReference type="NCBI Taxonomy" id="2045119"/>
    <lineage>
        <taxon>Bacteria</taxon>
        <taxon>Pseudomonadati</taxon>
        <taxon>Pseudomonadota</taxon>
        <taxon>Alphaproteobacteria</taxon>
        <taxon>Rhodobacterales</taxon>
        <taxon>Paracoccaceae</taxon>
        <taxon>Paragemmobacter</taxon>
    </lineage>
</organism>
<dbReference type="Pfam" id="PF09982">
    <property type="entry name" value="LpxR"/>
    <property type="match status" value="1"/>
</dbReference>
<feature type="chain" id="PRO_5032302617" evidence="1">
    <location>
        <begin position="22"/>
        <end position="303"/>
    </location>
</feature>
<dbReference type="EMBL" id="JACLQD010000001">
    <property type="protein sequence ID" value="MBC2834895.1"/>
    <property type="molecule type" value="Genomic_DNA"/>
</dbReference>
<gene>
    <name evidence="2" type="ORF">H7F16_05205</name>
</gene>
<evidence type="ECO:0000256" key="1">
    <source>
        <dbReference type="SAM" id="SignalP"/>
    </source>
</evidence>
<dbReference type="RefSeq" id="WP_185796461.1">
    <property type="nucleotide sequence ID" value="NZ_JACLQD010000001.1"/>
</dbReference>
<evidence type="ECO:0000313" key="3">
    <source>
        <dbReference type="Proteomes" id="UP000555411"/>
    </source>
</evidence>
<protein>
    <submittedName>
        <fullName evidence="2">Lipid A deacylase LpxR family protein</fullName>
    </submittedName>
</protein>
<keyword evidence="1" id="KW-0732">Signal</keyword>
<dbReference type="InterPro" id="IPR018707">
    <property type="entry name" value="LpxR"/>
</dbReference>